<sequence length="160" mass="17964">LSTTASLLTAGPKRSDDLSLQWKRRTILTTEATFPHLRRRLEVVDMQETDLCPIDAAIDAISCKNQELRTYIDRVPMSSTSTNSRSGGTQRRIRAQPETNTQSGSREPTNIPFLMDMHLQGALLTTVNAGPMAYAEAFLKLENQINFPSEKVARLRELFL</sequence>
<dbReference type="PANTHER" id="PTHR23317">
    <property type="entry name" value="DEDICATOR OF CYTOKINESIS DOCK"/>
    <property type="match status" value="1"/>
</dbReference>
<evidence type="ECO:0000256" key="1">
    <source>
        <dbReference type="PROSITE-ProRule" id="PRU00984"/>
    </source>
</evidence>
<comment type="similarity">
    <text evidence="1">Belongs to the DOCK family.</text>
</comment>
<evidence type="ECO:0000256" key="2">
    <source>
        <dbReference type="SAM" id="MobiDB-lite"/>
    </source>
</evidence>
<proteinExistence type="inferred from homology"/>
<feature type="region of interest" description="Disordered" evidence="2">
    <location>
        <begin position="75"/>
        <end position="108"/>
    </location>
</feature>
<dbReference type="GO" id="GO:0005085">
    <property type="term" value="F:guanyl-nucleotide exchange factor activity"/>
    <property type="evidence" value="ECO:0007669"/>
    <property type="project" value="InterPro"/>
</dbReference>
<dbReference type="EMBL" id="QNGE01014369">
    <property type="protein sequence ID" value="KAA3670113.1"/>
    <property type="molecule type" value="Genomic_DNA"/>
</dbReference>
<dbReference type="InterPro" id="IPR027357">
    <property type="entry name" value="DOCKER_dom"/>
</dbReference>
<evidence type="ECO:0000259" key="3">
    <source>
        <dbReference type="PROSITE" id="PS51651"/>
    </source>
</evidence>
<feature type="non-terminal residue" evidence="4">
    <location>
        <position position="160"/>
    </location>
</feature>
<dbReference type="InterPro" id="IPR046773">
    <property type="entry name" value="DOCKER_Lobe_C"/>
</dbReference>
<organism evidence="4 5">
    <name type="scientific">Paragonimus westermani</name>
    <dbReference type="NCBI Taxonomy" id="34504"/>
    <lineage>
        <taxon>Eukaryota</taxon>
        <taxon>Metazoa</taxon>
        <taxon>Spiralia</taxon>
        <taxon>Lophotrochozoa</taxon>
        <taxon>Platyhelminthes</taxon>
        <taxon>Trematoda</taxon>
        <taxon>Digenea</taxon>
        <taxon>Plagiorchiida</taxon>
        <taxon>Troglotremata</taxon>
        <taxon>Troglotrematidae</taxon>
        <taxon>Paragonimus</taxon>
    </lineage>
</organism>
<evidence type="ECO:0000313" key="5">
    <source>
        <dbReference type="Proteomes" id="UP000324629"/>
    </source>
</evidence>
<gene>
    <name evidence="4" type="ORF">DEA37_0008582</name>
</gene>
<dbReference type="Gene3D" id="1.20.58.740">
    <property type="match status" value="1"/>
</dbReference>
<dbReference type="GO" id="GO:0007264">
    <property type="term" value="P:small GTPase-mediated signal transduction"/>
    <property type="evidence" value="ECO:0007669"/>
    <property type="project" value="InterPro"/>
</dbReference>
<dbReference type="Pfam" id="PF20421">
    <property type="entry name" value="DHR-2_Lobe_C"/>
    <property type="match status" value="1"/>
</dbReference>
<feature type="compositionally biased region" description="Low complexity" evidence="2">
    <location>
        <begin position="78"/>
        <end position="90"/>
    </location>
</feature>
<dbReference type="AlphaFoldDB" id="A0A5J4N3K2"/>
<accession>A0A5J4N3K2</accession>
<reference evidence="4 5" key="1">
    <citation type="journal article" date="2019" name="Gigascience">
        <title>Whole-genome sequence of the oriental lung fluke Paragonimus westermani.</title>
        <authorList>
            <person name="Oey H."/>
            <person name="Zakrzewski M."/>
            <person name="Narain K."/>
            <person name="Devi K.R."/>
            <person name="Agatsuma T."/>
            <person name="Nawaratna S."/>
            <person name="Gobert G.N."/>
            <person name="Jones M.K."/>
            <person name="Ragan M.A."/>
            <person name="McManus D.P."/>
            <person name="Krause L."/>
        </authorList>
    </citation>
    <scope>NUCLEOTIDE SEQUENCE [LARGE SCALE GENOMIC DNA]</scope>
    <source>
        <strain evidence="4 5">IND2009</strain>
    </source>
</reference>
<feature type="non-terminal residue" evidence="4">
    <location>
        <position position="1"/>
    </location>
</feature>
<dbReference type="InterPro" id="IPR043162">
    <property type="entry name" value="DOCK_C_lobe_C"/>
</dbReference>
<dbReference type="PROSITE" id="PS51651">
    <property type="entry name" value="DOCKER"/>
    <property type="match status" value="1"/>
</dbReference>
<dbReference type="PANTHER" id="PTHR23317:SF76">
    <property type="entry name" value="LD20667P"/>
    <property type="match status" value="1"/>
</dbReference>
<name>A0A5J4N3K2_9TREM</name>
<dbReference type="InterPro" id="IPR026791">
    <property type="entry name" value="DOCK"/>
</dbReference>
<evidence type="ECO:0000313" key="4">
    <source>
        <dbReference type="EMBL" id="KAA3670113.1"/>
    </source>
</evidence>
<protein>
    <recommendedName>
        <fullName evidence="3">DOCKER domain-containing protein</fullName>
    </recommendedName>
</protein>
<feature type="domain" description="DOCKER" evidence="3">
    <location>
        <begin position="1"/>
        <end position="160"/>
    </location>
</feature>
<keyword evidence="5" id="KW-1185">Reference proteome</keyword>
<comment type="caution">
    <text evidence="4">The sequence shown here is derived from an EMBL/GenBank/DDBJ whole genome shotgun (WGS) entry which is preliminary data.</text>
</comment>
<dbReference type="Proteomes" id="UP000324629">
    <property type="component" value="Unassembled WGS sequence"/>
</dbReference>
<feature type="compositionally biased region" description="Polar residues" evidence="2">
    <location>
        <begin position="97"/>
        <end position="108"/>
    </location>
</feature>